<feature type="coiled-coil region" evidence="1">
    <location>
        <begin position="382"/>
        <end position="458"/>
    </location>
</feature>
<evidence type="ECO:0000259" key="2">
    <source>
        <dbReference type="Pfam" id="PF02463"/>
    </source>
</evidence>
<gene>
    <name evidence="3" type="ORF">COX26_01610</name>
</gene>
<feature type="domain" description="RecF/RecN/SMC N-terminal" evidence="2">
    <location>
        <begin position="5"/>
        <end position="724"/>
    </location>
</feature>
<evidence type="ECO:0000256" key="1">
    <source>
        <dbReference type="SAM" id="Coils"/>
    </source>
</evidence>
<comment type="caution">
    <text evidence="3">The sequence shown here is derived from an EMBL/GenBank/DDBJ whole genome shotgun (WGS) entry which is preliminary data.</text>
</comment>
<evidence type="ECO:0000313" key="3">
    <source>
        <dbReference type="EMBL" id="PIP29908.1"/>
    </source>
</evidence>
<dbReference type="Pfam" id="PF02463">
    <property type="entry name" value="SMC_N"/>
    <property type="match status" value="1"/>
</dbReference>
<dbReference type="InterPro" id="IPR003395">
    <property type="entry name" value="RecF/RecN/SMC_N"/>
</dbReference>
<proteinExistence type="predicted"/>
<keyword evidence="1" id="KW-0175">Coiled coil</keyword>
<dbReference type="Proteomes" id="UP000228812">
    <property type="component" value="Unassembled WGS sequence"/>
</dbReference>
<feature type="coiled-coil region" evidence="1">
    <location>
        <begin position="257"/>
        <end position="318"/>
    </location>
</feature>
<dbReference type="SUPFAM" id="SSF52540">
    <property type="entry name" value="P-loop containing nucleoside triphosphate hydrolases"/>
    <property type="match status" value="1"/>
</dbReference>
<accession>A0A2G9ZC31</accession>
<evidence type="ECO:0000313" key="4">
    <source>
        <dbReference type="Proteomes" id="UP000228812"/>
    </source>
</evidence>
<dbReference type="EMBL" id="PCRZ01000028">
    <property type="protein sequence ID" value="PIP29908.1"/>
    <property type="molecule type" value="Genomic_DNA"/>
</dbReference>
<sequence length="732" mass="82416">MHSVLKRVELQGFKSFAPKTVFEFPSRVTAIVGPNGSGKSNILDAFRWVLGEREARQLRGDTLENLIFAGTPKRPPAGFARVSLHFDNRDRLFEHEAAEVTVERKVDRSGVSQFFIHGGEVRLRDLVSVFARARLGSRGLTMVGQGQSDIFVRSNPRERREMIEEVLGLREFRLKKEHTERQLASSQVNMEKVAAILEELTPHLRFLRRQRHRFERRQEIAEELRALENRHFAARYRELLRIREGFRGPAERLGAAAGEERAAVAEAERALQAIDRKIQSGGREDSHREKFTRAMEERAALERELARAEARMEFASHAAEVPSANAGALTVMVKELARDLEYLLSSDDLTAVKVKLGEWVGKLRRAVGGAPPLRGADFARERDALKEKVKAAGTLMRSIQEEEERLRADERKASQDLRAQMERLETAKSKLRDIERRIQEAKFEGEKVNLRLEELAREWESAGRERNELASLPVPDSTVEVEGAERKMVRLRGEIAAIGEIDETLVKEAQETEVRHSFLSKELEDLTKAVRDLKNLIKDLDQKIHHDFKRAFRNINEEFNTYFRLMFSGGRAHLKLVVPQPKAVEEEEAAPAFAGALAGKPAEGEVAAPAAATEEPLDPELSAGVEIELTLPKKKITSLDMLSGGEKSLVSIAALFALISVSPPPFLVLDEIDATLDEANAQRFAQMVKEFSKKTQFIIVTHNRATMEAADILYGITMEDDGVSKVLSLKLE</sequence>
<feature type="coiled-coil region" evidence="1">
    <location>
        <begin position="509"/>
        <end position="543"/>
    </location>
</feature>
<dbReference type="AlphaFoldDB" id="A0A2G9ZC31"/>
<reference evidence="3 4" key="1">
    <citation type="submission" date="2017-09" db="EMBL/GenBank/DDBJ databases">
        <title>Depth-based differentiation of microbial function through sediment-hosted aquifers and enrichment of novel symbionts in the deep terrestrial subsurface.</title>
        <authorList>
            <person name="Probst A.J."/>
            <person name="Ladd B."/>
            <person name="Jarett J.K."/>
            <person name="Geller-Mcgrath D.E."/>
            <person name="Sieber C.M."/>
            <person name="Emerson J.B."/>
            <person name="Anantharaman K."/>
            <person name="Thomas B.C."/>
            <person name="Malmstrom R."/>
            <person name="Stieglmeier M."/>
            <person name="Klingl A."/>
            <person name="Woyke T."/>
            <person name="Ryan C.M."/>
            <person name="Banfield J.F."/>
        </authorList>
    </citation>
    <scope>NUCLEOTIDE SEQUENCE [LARGE SCALE GENOMIC DNA]</scope>
    <source>
        <strain evidence="3">CG23_combo_of_CG06-09_8_20_14_all_54_14</strain>
    </source>
</reference>
<dbReference type="PANTHER" id="PTHR43977">
    <property type="entry name" value="STRUCTURAL MAINTENANCE OF CHROMOSOMES PROTEIN 3"/>
    <property type="match status" value="1"/>
</dbReference>
<dbReference type="InterPro" id="IPR027417">
    <property type="entry name" value="P-loop_NTPase"/>
</dbReference>
<protein>
    <recommendedName>
        <fullName evidence="2">RecF/RecN/SMC N-terminal domain-containing protein</fullName>
    </recommendedName>
</protein>
<organism evidence="3 4">
    <name type="scientific">Candidatus Jorgensenbacteria bacterium CG23_combo_of_CG06-09_8_20_14_all_54_14</name>
    <dbReference type="NCBI Taxonomy" id="1974595"/>
    <lineage>
        <taxon>Bacteria</taxon>
        <taxon>Candidatus Joergenseniibacteriota</taxon>
    </lineage>
</organism>
<dbReference type="Gene3D" id="3.40.50.300">
    <property type="entry name" value="P-loop containing nucleotide triphosphate hydrolases"/>
    <property type="match status" value="2"/>
</dbReference>
<name>A0A2G9ZC31_9BACT</name>